<evidence type="ECO:0000313" key="6">
    <source>
        <dbReference type="Proteomes" id="UP001497457"/>
    </source>
</evidence>
<dbReference type="EMBL" id="OZ075115">
    <property type="protein sequence ID" value="CAL5062441.1"/>
    <property type="molecule type" value="Genomic_DNA"/>
</dbReference>
<dbReference type="PANTHER" id="PTHR45125:SF51">
    <property type="entry name" value="F21J9.4-RELATED"/>
    <property type="match status" value="1"/>
</dbReference>
<sequence>MDDGFLADVLGPVQQEPTEVLVQEEPNEVHQTSVRSTTTKRSKNFSNDEDKMLVSAWLNTSLDPIQGNEQPYGTYWERIHAYFHEHKTFASDRNPNSLMHRWGDIQKGTNKFVACMDDVERRRPSGMTDRDKIVEACAIFEGTGSDKKKFGFLHCWPLLQHAPKWNDWLSSKKPVALKRKQKVLTNAREDGDEGKSVCPNDEDEDGPSDSTLKRPCGRKAAKKAKSNLDANSGLNDAIDIMWSKKNELDAIKEQKKEERYERAYQQEQQKIEIEEERAERAYQQEQQKIEIEKIKADAKCKEVDLMRMVEEERIMAVDTSCLNGPKKMYYESLQSEIIGRRLKNLE</sequence>
<keyword evidence="6" id="KW-1185">Reference proteome</keyword>
<gene>
    <name evidence="4" type="ORF">URODEC1_LOCUS98297</name>
    <name evidence="5" type="ORF">URODEC1_LOCUS99349</name>
</gene>
<feature type="region of interest" description="Disordered" evidence="2">
    <location>
        <begin position="184"/>
        <end position="218"/>
    </location>
</feature>
<reference evidence="5" key="1">
    <citation type="submission" date="2024-10" db="EMBL/GenBank/DDBJ databases">
        <authorList>
            <person name="Ryan C."/>
        </authorList>
    </citation>
    <scope>NUCLEOTIDE SEQUENCE [LARGE SCALE GENOMIC DNA]</scope>
</reference>
<evidence type="ECO:0000259" key="3">
    <source>
        <dbReference type="Pfam" id="PF14303"/>
    </source>
</evidence>
<dbReference type="Pfam" id="PF14303">
    <property type="entry name" value="NAM-associated"/>
    <property type="match status" value="1"/>
</dbReference>
<evidence type="ECO:0000256" key="2">
    <source>
        <dbReference type="SAM" id="MobiDB-lite"/>
    </source>
</evidence>
<proteinExistence type="predicted"/>
<protein>
    <recommendedName>
        <fullName evidence="3">No apical meristem-associated C-terminal domain-containing protein</fullName>
    </recommendedName>
</protein>
<evidence type="ECO:0000313" key="4">
    <source>
        <dbReference type="EMBL" id="CAL5062441.1"/>
    </source>
</evidence>
<dbReference type="AlphaFoldDB" id="A0ABC9EUA1"/>
<name>A0ABC9EUA1_9POAL</name>
<dbReference type="InterPro" id="IPR029466">
    <property type="entry name" value="NAM-associated_C"/>
</dbReference>
<accession>A0ABC9EUA1</accession>
<feature type="coiled-coil region" evidence="1">
    <location>
        <begin position="250"/>
        <end position="295"/>
    </location>
</feature>
<dbReference type="EMBL" id="OZ075115">
    <property type="protein sequence ID" value="CAL5064219.1"/>
    <property type="molecule type" value="Genomic_DNA"/>
</dbReference>
<keyword evidence="1" id="KW-0175">Coiled coil</keyword>
<dbReference type="PANTHER" id="PTHR45125">
    <property type="entry name" value="F21J9.4-RELATED"/>
    <property type="match status" value="1"/>
</dbReference>
<feature type="region of interest" description="Disordered" evidence="2">
    <location>
        <begin position="25"/>
        <end position="44"/>
    </location>
</feature>
<evidence type="ECO:0000313" key="5">
    <source>
        <dbReference type="EMBL" id="CAL5064219.1"/>
    </source>
</evidence>
<organism evidence="5 6">
    <name type="scientific">Urochloa decumbens</name>
    <dbReference type="NCBI Taxonomy" id="240449"/>
    <lineage>
        <taxon>Eukaryota</taxon>
        <taxon>Viridiplantae</taxon>
        <taxon>Streptophyta</taxon>
        <taxon>Embryophyta</taxon>
        <taxon>Tracheophyta</taxon>
        <taxon>Spermatophyta</taxon>
        <taxon>Magnoliopsida</taxon>
        <taxon>Liliopsida</taxon>
        <taxon>Poales</taxon>
        <taxon>Poaceae</taxon>
        <taxon>PACMAD clade</taxon>
        <taxon>Panicoideae</taxon>
        <taxon>Panicodae</taxon>
        <taxon>Paniceae</taxon>
        <taxon>Melinidinae</taxon>
        <taxon>Urochloa</taxon>
    </lineage>
</organism>
<dbReference type="Proteomes" id="UP001497457">
    <property type="component" value="Chromosome 5rd"/>
</dbReference>
<evidence type="ECO:0000256" key="1">
    <source>
        <dbReference type="SAM" id="Coils"/>
    </source>
</evidence>
<feature type="domain" description="No apical meristem-associated C-terminal" evidence="3">
    <location>
        <begin position="148"/>
        <end position="337"/>
    </location>
</feature>